<dbReference type="HOGENOM" id="CLU_2850840_0_0_1"/>
<protein>
    <submittedName>
        <fullName evidence="1">Uncharacterized protein</fullName>
    </submittedName>
</protein>
<dbReference type="EMBL" id="KI293825">
    <property type="protein sequence ID" value="ESA04891.1"/>
    <property type="molecule type" value="Genomic_DNA"/>
</dbReference>
<sequence length="65" mass="7186">MIANVNGLFLFSRLKNVAVSLKILNSMYDLGNGGSFRSFLNLDLYNQVISLSSNISTSKNKQDLT</sequence>
<gene>
    <name evidence="1" type="ORF">GLOINDRAFT_4231</name>
</gene>
<organism evidence="1">
    <name type="scientific">Rhizophagus irregularis (strain DAOM 181602 / DAOM 197198 / MUCL 43194)</name>
    <name type="common">Arbuscular mycorrhizal fungus</name>
    <name type="synonym">Glomus intraradices</name>
    <dbReference type="NCBI Taxonomy" id="747089"/>
    <lineage>
        <taxon>Eukaryota</taxon>
        <taxon>Fungi</taxon>
        <taxon>Fungi incertae sedis</taxon>
        <taxon>Mucoromycota</taxon>
        <taxon>Glomeromycotina</taxon>
        <taxon>Glomeromycetes</taxon>
        <taxon>Glomerales</taxon>
        <taxon>Glomeraceae</taxon>
        <taxon>Rhizophagus</taxon>
    </lineage>
</organism>
<evidence type="ECO:0000313" key="1">
    <source>
        <dbReference type="EMBL" id="ESA04891.1"/>
    </source>
</evidence>
<reference evidence="1" key="1">
    <citation type="submission" date="2013-07" db="EMBL/GenBank/DDBJ databases">
        <title>The genome of an arbuscular mycorrhizal fungus provides insights into the evolution of the oldest plant symbiosis.</title>
        <authorList>
            <consortium name="DOE Joint Genome Institute"/>
            <person name="Tisserant E."/>
            <person name="Malbreil M."/>
            <person name="Kuo A."/>
            <person name="Kohler A."/>
            <person name="Symeonidi A."/>
            <person name="Balestrini R."/>
            <person name="Charron P."/>
            <person name="Duensing N."/>
            <person name="Frei-dit-Frey N."/>
            <person name="Gianinazzi-Pearson V."/>
            <person name="Gilbert B."/>
            <person name="Handa Y."/>
            <person name="Hijri M."/>
            <person name="Kaul R."/>
            <person name="Kawaguchi M."/>
            <person name="Krajinski F."/>
            <person name="Lammers P."/>
            <person name="Lapierre D."/>
            <person name="Masclaux F.G."/>
            <person name="Murat C."/>
            <person name="Morin E."/>
            <person name="Ndikumana S."/>
            <person name="Pagni M."/>
            <person name="Petitpierre D."/>
            <person name="Requena N."/>
            <person name="Rosikiewicz P."/>
            <person name="Riley R."/>
            <person name="Saito K."/>
            <person name="San Clemente H."/>
            <person name="Shapiro H."/>
            <person name="van Tuinen D."/>
            <person name="Becard G."/>
            <person name="Bonfante P."/>
            <person name="Paszkowski U."/>
            <person name="Shachar-Hill Y."/>
            <person name="Young J.P."/>
            <person name="Sanders I.R."/>
            <person name="Henrissat B."/>
            <person name="Rensing S.A."/>
            <person name="Grigoriev I.V."/>
            <person name="Corradi N."/>
            <person name="Roux C."/>
            <person name="Martin F."/>
        </authorList>
    </citation>
    <scope>NUCLEOTIDE SEQUENCE</scope>
    <source>
        <strain evidence="1">DAOM 197198</strain>
    </source>
</reference>
<dbReference type="AlphaFoldDB" id="U9TNG9"/>
<name>U9TNG9_RHIID</name>
<proteinExistence type="predicted"/>
<accession>U9TNG9</accession>